<dbReference type="SMART" id="SM00671">
    <property type="entry name" value="SEL1"/>
    <property type="match status" value="2"/>
</dbReference>
<keyword evidence="2" id="KW-1185">Reference proteome</keyword>
<organism evidence="1 2">
    <name type="scientific">Marchantia polymorpha subsp. ruderalis</name>
    <dbReference type="NCBI Taxonomy" id="1480154"/>
    <lineage>
        <taxon>Eukaryota</taxon>
        <taxon>Viridiplantae</taxon>
        <taxon>Streptophyta</taxon>
        <taxon>Embryophyta</taxon>
        <taxon>Marchantiophyta</taxon>
        <taxon>Marchantiopsida</taxon>
        <taxon>Marchantiidae</taxon>
        <taxon>Marchantiales</taxon>
        <taxon>Marchantiaceae</taxon>
        <taxon>Marchantia</taxon>
    </lineage>
</organism>
<dbReference type="SUPFAM" id="SSF81901">
    <property type="entry name" value="HCP-like"/>
    <property type="match status" value="1"/>
</dbReference>
<sequence>MTVTVAAIEYVVQRWSHLLAKVRVEWELHAMGFDLFCERNSLRDVSVRRCFSAEEEISVIKAEDTLSHRRASTSSSKEALQFIAHGLSAVVEADRILPYTDPDDTRVQPLLKKAKENFELALEVENSNTDAMLLLSRLHMYYHIPGACPASGAALLEAAADAGNSVAQYELACRLRAEGKLIGLGDGDGMDEKAFKYLELAACKKHPGALFLMGATYLGGKHTKRDVKAAAWCFRNAAEQGHTAAATVYGALMARGLQVPIEESEEDMADHHPDMATTDLHDMTDNGDVHCTADMEEAARYYFEIAAESGDGLALEWLNRMPAAKESTENTDQQ</sequence>
<comment type="caution">
    <text evidence="1">The sequence shown here is derived from an EMBL/GenBank/DDBJ whole genome shotgun (WGS) entry which is preliminary data.</text>
</comment>
<dbReference type="EMBL" id="LVLJ01001637">
    <property type="protein sequence ID" value="OAE28898.1"/>
    <property type="molecule type" value="Genomic_DNA"/>
</dbReference>
<dbReference type="PANTHER" id="PTHR45500:SF1">
    <property type="entry name" value="OS02G0202600 PROTEIN"/>
    <property type="match status" value="1"/>
</dbReference>
<dbReference type="Gene3D" id="1.25.40.10">
    <property type="entry name" value="Tetratricopeptide repeat domain"/>
    <property type="match status" value="1"/>
</dbReference>
<dbReference type="PANTHER" id="PTHR45500">
    <property type="entry name" value="OS02G0202600 PROTEIN"/>
    <property type="match status" value="1"/>
</dbReference>
<evidence type="ECO:0000313" key="1">
    <source>
        <dbReference type="EMBL" id="OAE28898.1"/>
    </source>
</evidence>
<gene>
    <name evidence="1" type="ORF">AXG93_2255s1310</name>
</gene>
<name>A0A176W746_MARPO</name>
<accession>A0A176W746</accession>
<evidence type="ECO:0000313" key="2">
    <source>
        <dbReference type="Proteomes" id="UP000077202"/>
    </source>
</evidence>
<reference evidence="1" key="1">
    <citation type="submission" date="2016-03" db="EMBL/GenBank/DDBJ databases">
        <title>Mechanisms controlling the formation of the plant cell surface in tip-growing cells are functionally conserved among land plants.</title>
        <authorList>
            <person name="Honkanen S."/>
            <person name="Jones V.A."/>
            <person name="Morieri G."/>
            <person name="Champion C."/>
            <person name="Hetherington A.J."/>
            <person name="Kelly S."/>
            <person name="Saint-Marcoux D."/>
            <person name="Proust H."/>
            <person name="Prescott H."/>
            <person name="Dolan L."/>
        </authorList>
    </citation>
    <scope>NUCLEOTIDE SEQUENCE [LARGE SCALE GENOMIC DNA]</scope>
    <source>
        <tissue evidence="1">Whole gametophyte</tissue>
    </source>
</reference>
<dbReference type="Pfam" id="PF08238">
    <property type="entry name" value="Sel1"/>
    <property type="match status" value="3"/>
</dbReference>
<dbReference type="AlphaFoldDB" id="A0A176W746"/>
<dbReference type="Proteomes" id="UP000077202">
    <property type="component" value="Unassembled WGS sequence"/>
</dbReference>
<protein>
    <submittedName>
        <fullName evidence="1">Uncharacterized protein</fullName>
    </submittedName>
</protein>
<proteinExistence type="predicted"/>
<dbReference type="InterPro" id="IPR006597">
    <property type="entry name" value="Sel1-like"/>
</dbReference>
<dbReference type="InterPro" id="IPR011990">
    <property type="entry name" value="TPR-like_helical_dom_sf"/>
</dbReference>